<evidence type="ECO:0000256" key="2">
    <source>
        <dbReference type="SAM" id="MobiDB-lite"/>
    </source>
</evidence>
<evidence type="ECO:0000256" key="1">
    <source>
        <dbReference type="PROSITE-ProRule" id="PRU00042"/>
    </source>
</evidence>
<keyword evidence="1" id="KW-0862">Zinc</keyword>
<dbReference type="SMART" id="SM00355">
    <property type="entry name" value="ZnF_C2H2"/>
    <property type="match status" value="2"/>
</dbReference>
<evidence type="ECO:0000313" key="4">
    <source>
        <dbReference type="EMBL" id="KAL0485206.1"/>
    </source>
</evidence>
<evidence type="ECO:0000313" key="5">
    <source>
        <dbReference type="Proteomes" id="UP001431209"/>
    </source>
</evidence>
<evidence type="ECO:0000259" key="3">
    <source>
        <dbReference type="PROSITE" id="PS50157"/>
    </source>
</evidence>
<dbReference type="Gene3D" id="3.30.160.60">
    <property type="entry name" value="Classic Zinc Finger"/>
    <property type="match status" value="1"/>
</dbReference>
<keyword evidence="1" id="KW-0479">Metal-binding</keyword>
<name>A0AAW2Z7T8_9EUKA</name>
<feature type="domain" description="C2H2-type" evidence="3">
    <location>
        <begin position="78"/>
        <end position="107"/>
    </location>
</feature>
<dbReference type="EMBL" id="JAOPGA020001119">
    <property type="protein sequence ID" value="KAL0485206.1"/>
    <property type="molecule type" value="Genomic_DNA"/>
</dbReference>
<feature type="domain" description="C2H2-type" evidence="3">
    <location>
        <begin position="118"/>
        <end position="146"/>
    </location>
</feature>
<dbReference type="GO" id="GO:0008270">
    <property type="term" value="F:zinc ion binding"/>
    <property type="evidence" value="ECO:0007669"/>
    <property type="project" value="UniProtKB-KW"/>
</dbReference>
<comment type="caution">
    <text evidence="4">The sequence shown here is derived from an EMBL/GenBank/DDBJ whole genome shotgun (WGS) entry which is preliminary data.</text>
</comment>
<dbReference type="SUPFAM" id="SSF57667">
    <property type="entry name" value="beta-beta-alpha zinc fingers"/>
    <property type="match status" value="1"/>
</dbReference>
<protein>
    <recommendedName>
        <fullName evidence="3">C2H2-type domain-containing protein</fullName>
    </recommendedName>
</protein>
<feature type="region of interest" description="Disordered" evidence="2">
    <location>
        <begin position="22"/>
        <end position="61"/>
    </location>
</feature>
<proteinExistence type="predicted"/>
<accession>A0AAW2Z7T8</accession>
<dbReference type="AlphaFoldDB" id="A0AAW2Z7T8"/>
<dbReference type="PROSITE" id="PS00028">
    <property type="entry name" value="ZINC_FINGER_C2H2_1"/>
    <property type="match status" value="2"/>
</dbReference>
<organism evidence="4 5">
    <name type="scientific">Acrasis kona</name>
    <dbReference type="NCBI Taxonomy" id="1008807"/>
    <lineage>
        <taxon>Eukaryota</taxon>
        <taxon>Discoba</taxon>
        <taxon>Heterolobosea</taxon>
        <taxon>Tetramitia</taxon>
        <taxon>Eutetramitia</taxon>
        <taxon>Acrasidae</taxon>
        <taxon>Acrasis</taxon>
    </lineage>
</organism>
<sequence>MALSPLELLTMALDYTESNLMKHNFKQAPTTSTYDDESEESENLESEESEEEHYTKRMKQPKKRATEKIDWCIESTPQECPFKCGKMYSSTIGIKTHLGRHHLEEQKSQEWIMPEFSFECTFCSYNCNRRSNLERHMTRYHTEQHLKKLRKSSNNDNKLDVPIARRSSTKTEPSVIDLNEFEDRGRNEYLPPLKRMKLEYNQEKDRK</sequence>
<reference evidence="4 5" key="1">
    <citation type="submission" date="2024-03" db="EMBL/GenBank/DDBJ databases">
        <title>The Acrasis kona genome and developmental transcriptomes reveal deep origins of eukaryotic multicellular pathways.</title>
        <authorList>
            <person name="Sheikh S."/>
            <person name="Fu C.-J."/>
            <person name="Brown M.W."/>
            <person name="Baldauf S.L."/>
        </authorList>
    </citation>
    <scope>NUCLEOTIDE SEQUENCE [LARGE SCALE GENOMIC DNA]</scope>
    <source>
        <strain evidence="4 5">ATCC MYA-3509</strain>
    </source>
</reference>
<dbReference type="InterPro" id="IPR013087">
    <property type="entry name" value="Znf_C2H2_type"/>
</dbReference>
<dbReference type="Proteomes" id="UP001431209">
    <property type="component" value="Unassembled WGS sequence"/>
</dbReference>
<feature type="compositionally biased region" description="Acidic residues" evidence="2">
    <location>
        <begin position="34"/>
        <end position="51"/>
    </location>
</feature>
<dbReference type="PROSITE" id="PS50157">
    <property type="entry name" value="ZINC_FINGER_C2H2_2"/>
    <property type="match status" value="2"/>
</dbReference>
<keyword evidence="1" id="KW-0863">Zinc-finger</keyword>
<dbReference type="InterPro" id="IPR036236">
    <property type="entry name" value="Znf_C2H2_sf"/>
</dbReference>
<keyword evidence="5" id="KW-1185">Reference proteome</keyword>
<gene>
    <name evidence="4" type="ORF">AKO1_004252</name>
</gene>